<name>A0AA39WW90_9PEZI</name>
<protein>
    <submittedName>
        <fullName evidence="2">P-loop containing nucleoside triphosphate hydrolase protein</fullName>
    </submittedName>
</protein>
<dbReference type="Gene3D" id="3.40.50.300">
    <property type="entry name" value="P-loop containing nucleotide triphosphate hydrolases"/>
    <property type="match status" value="1"/>
</dbReference>
<dbReference type="InterPro" id="IPR019734">
    <property type="entry name" value="TPR_rpt"/>
</dbReference>
<proteinExistence type="predicted"/>
<keyword evidence="3" id="KW-1185">Reference proteome</keyword>
<dbReference type="Pfam" id="PF00931">
    <property type="entry name" value="NB-ARC"/>
    <property type="match status" value="1"/>
</dbReference>
<dbReference type="Proteomes" id="UP001175000">
    <property type="component" value="Unassembled WGS sequence"/>
</dbReference>
<organism evidence="2 3">
    <name type="scientific">Immersiella caudata</name>
    <dbReference type="NCBI Taxonomy" id="314043"/>
    <lineage>
        <taxon>Eukaryota</taxon>
        <taxon>Fungi</taxon>
        <taxon>Dikarya</taxon>
        <taxon>Ascomycota</taxon>
        <taxon>Pezizomycotina</taxon>
        <taxon>Sordariomycetes</taxon>
        <taxon>Sordariomycetidae</taxon>
        <taxon>Sordariales</taxon>
        <taxon>Lasiosphaeriaceae</taxon>
        <taxon>Immersiella</taxon>
    </lineage>
</organism>
<dbReference type="PANTHER" id="PTHR46082">
    <property type="entry name" value="ATP/GTP-BINDING PROTEIN-RELATED"/>
    <property type="match status" value="1"/>
</dbReference>
<dbReference type="InterPro" id="IPR002182">
    <property type="entry name" value="NB-ARC"/>
</dbReference>
<dbReference type="SUPFAM" id="SSF52540">
    <property type="entry name" value="P-loop containing nucleoside triphosphate hydrolases"/>
    <property type="match status" value="1"/>
</dbReference>
<sequence length="729" mass="80666">MSDWEESSKISAHTYNYLQESRRKIERCVRSLAGIAPPKEVHGGELHVDTNGMISPRCYHIPLPRNKRFVGRNSTLVTLRQTLFMQKKCQTAAVVGLGGVGKTQLALQLAYWAKEHQPKFSIFWAPALSDATFDQAYTEIAKKLPIQEVDRSKSPKESVRQYLSSEAAGPWLLVVDNADDMGLLFGSSPERRGGIIQYIPASENGLVLLTTRSREVACAFAGNDVVYLHSMDQPEAASLFETSLVEKSLLRDEAGCRALLEELTCLPLAITQAAMYLNTTQASIADYLGLLRNTEQTAIDVLSREFYDGTRYAGSRHAVATTWLVSFERIRKSDSGAAKLLAFLSCIEPKAIPQSILPPLTPEQMVHAVGTLCGYAFLTRRGNTDLFDMHSLVHTATRNWIRSENLQQATMEEAVRHIQAVFPTSDFENRELWRKYFPHVFKTLQNSGELDMEAKSYLTYSTAQCLGVDGRIKEAVKYSADAFYWAKSHLTEDQPYRLASQHALATAYQANGQVGEAITLLEQVVAIRANVLADNHPSRLASQHELARAYQANGQVGEAITLLEQVVAIRANVLADNHPDRLASQHELARAYQANGQVGEAITLLEQVVAIHANLLADNHPDRLTSQHTLATAYQANGQVGEAITLLEQVVAIQANLLADNHPSRLTSQHTLATAYQANGQVGEAITLLEQVVAIRANVLADNHPDRLASEGWLSVMTQELSLERARYE</sequence>
<reference evidence="2" key="1">
    <citation type="submission" date="2023-06" db="EMBL/GenBank/DDBJ databases">
        <title>Genome-scale phylogeny and comparative genomics of the fungal order Sordariales.</title>
        <authorList>
            <consortium name="Lawrence Berkeley National Laboratory"/>
            <person name="Hensen N."/>
            <person name="Bonometti L."/>
            <person name="Westerberg I."/>
            <person name="Brannstrom I.O."/>
            <person name="Guillou S."/>
            <person name="Cros-Aarteil S."/>
            <person name="Calhoun S."/>
            <person name="Haridas S."/>
            <person name="Kuo A."/>
            <person name="Mondo S."/>
            <person name="Pangilinan J."/>
            <person name="Riley R."/>
            <person name="Labutti K."/>
            <person name="Andreopoulos B."/>
            <person name="Lipzen A."/>
            <person name="Chen C."/>
            <person name="Yanf M."/>
            <person name="Daum C."/>
            <person name="Ng V."/>
            <person name="Clum A."/>
            <person name="Steindorff A."/>
            <person name="Ohm R."/>
            <person name="Martin F."/>
            <person name="Silar P."/>
            <person name="Natvig D."/>
            <person name="Lalanne C."/>
            <person name="Gautier V."/>
            <person name="Ament-Velasquez S.L."/>
            <person name="Kruys A."/>
            <person name="Hutchinson M.I."/>
            <person name="Powell A.J."/>
            <person name="Barry K."/>
            <person name="Miller A.N."/>
            <person name="Grigoriev I.V."/>
            <person name="Debuchy R."/>
            <person name="Gladieux P."/>
            <person name="Thoren M.H."/>
            <person name="Johannesson H."/>
        </authorList>
    </citation>
    <scope>NUCLEOTIDE SEQUENCE</scope>
    <source>
        <strain evidence="2">CBS 606.72</strain>
    </source>
</reference>
<evidence type="ECO:0000313" key="3">
    <source>
        <dbReference type="Proteomes" id="UP001175000"/>
    </source>
</evidence>
<feature type="domain" description="NB-ARC" evidence="1">
    <location>
        <begin position="77"/>
        <end position="248"/>
    </location>
</feature>
<dbReference type="AlphaFoldDB" id="A0AA39WW90"/>
<comment type="caution">
    <text evidence="2">The sequence shown here is derived from an EMBL/GenBank/DDBJ whole genome shotgun (WGS) entry which is preliminary data.</text>
</comment>
<dbReference type="Pfam" id="PF13374">
    <property type="entry name" value="TPR_10"/>
    <property type="match status" value="1"/>
</dbReference>
<accession>A0AA39WW90</accession>
<evidence type="ECO:0000259" key="1">
    <source>
        <dbReference type="Pfam" id="PF00931"/>
    </source>
</evidence>
<dbReference type="GO" id="GO:0016787">
    <property type="term" value="F:hydrolase activity"/>
    <property type="evidence" value="ECO:0007669"/>
    <property type="project" value="UniProtKB-KW"/>
</dbReference>
<dbReference type="InterPro" id="IPR011990">
    <property type="entry name" value="TPR-like_helical_dom_sf"/>
</dbReference>
<dbReference type="Gene3D" id="1.25.40.10">
    <property type="entry name" value="Tetratricopeptide repeat domain"/>
    <property type="match status" value="1"/>
</dbReference>
<dbReference type="SMART" id="SM00028">
    <property type="entry name" value="TPR"/>
    <property type="match status" value="5"/>
</dbReference>
<dbReference type="InterPro" id="IPR053137">
    <property type="entry name" value="NLR-like"/>
</dbReference>
<dbReference type="InterPro" id="IPR027417">
    <property type="entry name" value="P-loop_NTPase"/>
</dbReference>
<gene>
    <name evidence="2" type="ORF">B0T14DRAFT_152746</name>
</gene>
<dbReference type="PANTHER" id="PTHR46082:SF6">
    <property type="entry name" value="AAA+ ATPASE DOMAIN-CONTAINING PROTEIN-RELATED"/>
    <property type="match status" value="1"/>
</dbReference>
<dbReference type="SUPFAM" id="SSF48452">
    <property type="entry name" value="TPR-like"/>
    <property type="match status" value="2"/>
</dbReference>
<evidence type="ECO:0000313" key="2">
    <source>
        <dbReference type="EMBL" id="KAK0622757.1"/>
    </source>
</evidence>
<dbReference type="Pfam" id="PF13424">
    <property type="entry name" value="TPR_12"/>
    <property type="match status" value="2"/>
</dbReference>
<dbReference type="EMBL" id="JAULSU010000003">
    <property type="protein sequence ID" value="KAK0622757.1"/>
    <property type="molecule type" value="Genomic_DNA"/>
</dbReference>
<dbReference type="GO" id="GO:0043531">
    <property type="term" value="F:ADP binding"/>
    <property type="evidence" value="ECO:0007669"/>
    <property type="project" value="InterPro"/>
</dbReference>
<keyword evidence="2" id="KW-0378">Hydrolase</keyword>